<dbReference type="InterPro" id="IPR009044">
    <property type="entry name" value="ssDNA-bd_transcriptional_reg"/>
</dbReference>
<evidence type="ECO:0000256" key="6">
    <source>
        <dbReference type="ARBA" id="ARBA00023242"/>
    </source>
</evidence>
<proteinExistence type="inferred from homology"/>
<dbReference type="InterPro" id="IPR003173">
    <property type="entry name" value="PC4_C"/>
</dbReference>
<feature type="domain" description="Transcriptional coactivator p15 (PC4) C-terminal" evidence="8">
    <location>
        <begin position="48"/>
        <end position="99"/>
    </location>
</feature>
<dbReference type="GO" id="GO:0060261">
    <property type="term" value="P:positive regulation of transcription initiation by RNA polymerase II"/>
    <property type="evidence" value="ECO:0007669"/>
    <property type="project" value="InterPro"/>
</dbReference>
<evidence type="ECO:0000256" key="5">
    <source>
        <dbReference type="ARBA" id="ARBA00023163"/>
    </source>
</evidence>
<dbReference type="GO" id="GO:0003677">
    <property type="term" value="F:DNA binding"/>
    <property type="evidence" value="ECO:0007669"/>
    <property type="project" value="UniProtKB-KW"/>
</dbReference>
<feature type="region of interest" description="Disordered" evidence="7">
    <location>
        <begin position="1"/>
        <end position="49"/>
    </location>
</feature>
<dbReference type="OrthoDB" id="2505440at2759"/>
<keyword evidence="5" id="KW-0804">Transcription</keyword>
<keyword evidence="4" id="KW-0238">DNA-binding</keyword>
<comment type="subcellular location">
    <subcellularLocation>
        <location evidence="1">Nucleus</location>
    </subcellularLocation>
</comment>
<comment type="similarity">
    <text evidence="2">Belongs to the transcriptional coactivator PC4 family.</text>
</comment>
<evidence type="ECO:0000313" key="10">
    <source>
        <dbReference type="Proteomes" id="UP000494040"/>
    </source>
</evidence>
<evidence type="ECO:0000259" key="8">
    <source>
        <dbReference type="Pfam" id="PF02229"/>
    </source>
</evidence>
<keyword evidence="3" id="KW-0805">Transcription regulation</keyword>
<dbReference type="Gene3D" id="2.30.31.10">
    <property type="entry name" value="Transcriptional Coactivator Pc4, Chain A"/>
    <property type="match status" value="1"/>
</dbReference>
<dbReference type="Proteomes" id="UP000494040">
    <property type="component" value="Unassembled WGS sequence"/>
</dbReference>
<reference evidence="9" key="1">
    <citation type="submission" date="2022-01" db="UniProtKB">
        <authorList>
            <consortium name="EnsemblMetazoa"/>
        </authorList>
    </citation>
    <scope>IDENTIFICATION</scope>
</reference>
<gene>
    <name evidence="9" type="primary">106667416</name>
</gene>
<sequence length="110" mass="12945">MPETKSDSEYSDSGSEERPVKKQKVEKSKPKPKPKPSKQRDEDEEPSWSLDNRRFIKVREFRGKVMIDIREYYERDGDLLPGKKGICLSTIQWNKLKDIMSEVDEAIQKK</sequence>
<evidence type="ECO:0000256" key="4">
    <source>
        <dbReference type="ARBA" id="ARBA00023125"/>
    </source>
</evidence>
<dbReference type="EnsemblMetazoa" id="XM_014395357.2">
    <property type="protein sequence ID" value="XP_014250843.1"/>
    <property type="gene ID" value="LOC106667416"/>
</dbReference>
<evidence type="ECO:0000256" key="3">
    <source>
        <dbReference type="ARBA" id="ARBA00023015"/>
    </source>
</evidence>
<dbReference type="SUPFAM" id="SSF54447">
    <property type="entry name" value="ssDNA-binding transcriptional regulator domain"/>
    <property type="match status" value="1"/>
</dbReference>
<evidence type="ECO:0000313" key="9">
    <source>
        <dbReference type="EnsemblMetazoa" id="XP_014250843.1"/>
    </source>
</evidence>
<evidence type="ECO:0000256" key="1">
    <source>
        <dbReference type="ARBA" id="ARBA00004123"/>
    </source>
</evidence>
<keyword evidence="6" id="KW-0539">Nucleus</keyword>
<keyword evidence="10" id="KW-1185">Reference proteome</keyword>
<dbReference type="PANTHER" id="PTHR13215">
    <property type="entry name" value="RNA POLYMERASE II TRANSCRIPTIONAL COACTIVATOR"/>
    <property type="match status" value="1"/>
</dbReference>
<evidence type="ECO:0000256" key="7">
    <source>
        <dbReference type="SAM" id="MobiDB-lite"/>
    </source>
</evidence>
<dbReference type="AlphaFoldDB" id="A0A8I6RTV1"/>
<organism evidence="9 10">
    <name type="scientific">Cimex lectularius</name>
    <name type="common">Bed bug</name>
    <name type="synonym">Acanthia lectularia</name>
    <dbReference type="NCBI Taxonomy" id="79782"/>
    <lineage>
        <taxon>Eukaryota</taxon>
        <taxon>Metazoa</taxon>
        <taxon>Ecdysozoa</taxon>
        <taxon>Arthropoda</taxon>
        <taxon>Hexapoda</taxon>
        <taxon>Insecta</taxon>
        <taxon>Pterygota</taxon>
        <taxon>Neoptera</taxon>
        <taxon>Paraneoptera</taxon>
        <taxon>Hemiptera</taxon>
        <taxon>Heteroptera</taxon>
        <taxon>Panheteroptera</taxon>
        <taxon>Cimicomorpha</taxon>
        <taxon>Cimicidae</taxon>
        <taxon>Cimex</taxon>
    </lineage>
</organism>
<protein>
    <recommendedName>
        <fullName evidence="8">Transcriptional coactivator p15 (PC4) C-terminal domain-containing protein</fullName>
    </recommendedName>
</protein>
<dbReference type="GO" id="GO:0003713">
    <property type="term" value="F:transcription coactivator activity"/>
    <property type="evidence" value="ECO:0007669"/>
    <property type="project" value="InterPro"/>
</dbReference>
<dbReference type="InterPro" id="IPR045125">
    <property type="entry name" value="Sub1/Tcp4-like"/>
</dbReference>
<dbReference type="KEGG" id="clec:106667416"/>
<feature type="compositionally biased region" description="Basic and acidic residues" evidence="7">
    <location>
        <begin position="15"/>
        <end position="29"/>
    </location>
</feature>
<dbReference type="Pfam" id="PF02229">
    <property type="entry name" value="PC4"/>
    <property type="match status" value="1"/>
</dbReference>
<name>A0A8I6RTV1_CIMLE</name>
<evidence type="ECO:0000256" key="2">
    <source>
        <dbReference type="ARBA" id="ARBA00009001"/>
    </source>
</evidence>
<dbReference type="GO" id="GO:0005634">
    <property type="term" value="C:nucleus"/>
    <property type="evidence" value="ECO:0007669"/>
    <property type="project" value="UniProtKB-SubCell"/>
</dbReference>
<accession>A0A8I6RTV1</accession>
<dbReference type="EnsemblMetazoa" id="XM_014395356.2">
    <property type="protein sequence ID" value="XP_014250842.1"/>
    <property type="gene ID" value="LOC106667416"/>
</dbReference>
<dbReference type="OMA" id="NPFWELS"/>